<evidence type="ECO:0000256" key="1">
    <source>
        <dbReference type="ARBA" id="ARBA00043978"/>
    </source>
</evidence>
<dbReference type="InterPro" id="IPR019616">
    <property type="entry name" value="Ycf54"/>
</dbReference>
<dbReference type="EMBL" id="MF101419">
    <property type="protein sequence ID" value="ARW61577.1"/>
    <property type="molecule type" value="Genomic_DNA"/>
</dbReference>
<dbReference type="GeneID" id="33354644"/>
<gene>
    <name evidence="2" type="primary">ycf54</name>
</gene>
<keyword evidence="2" id="KW-0934">Plastid</keyword>
<evidence type="ECO:0008006" key="3">
    <source>
        <dbReference type="Google" id="ProtNLM"/>
    </source>
</evidence>
<dbReference type="InterPro" id="IPR038409">
    <property type="entry name" value="Ycf54-like_sf"/>
</dbReference>
<protein>
    <recommendedName>
        <fullName evidence="3">Ycf54</fullName>
    </recommendedName>
</protein>
<evidence type="ECO:0000313" key="2">
    <source>
        <dbReference type="EMBL" id="ARW61577.1"/>
    </source>
</evidence>
<dbReference type="PANTHER" id="PTHR35319:SF2">
    <property type="entry name" value="YCF54"/>
    <property type="match status" value="1"/>
</dbReference>
<accession>A0A1Z1M661</accession>
<keyword evidence="2" id="KW-0150">Chloroplast</keyword>
<geneLocation type="chloroplast" evidence="2"/>
<sequence>MYNYYFALASKHFLLDQEPVEEILRERTHYYQANSKEIDFWFIVNPSFIEALDLTKTSFYTSDSLAAIISLDQQFIQWLKLRISFVYTGSFKSQLIFLPNGTSKL</sequence>
<reference evidence="2" key="1">
    <citation type="journal article" date="2017" name="J. Phycol.">
        <title>Analysis of chloroplast genomes and a supermatrix inform reclassification of the Rhodomelaceae (Rhodophyta).</title>
        <authorList>
            <person name="Diaz-Tapia P."/>
            <person name="Maggs C.A."/>
            <person name="West J.A."/>
            <person name="Verbruggen H."/>
        </authorList>
    </citation>
    <scope>NUCLEOTIDE SEQUENCE</scope>
    <source>
        <strain evidence="2">JW3660</strain>
    </source>
</reference>
<dbReference type="RefSeq" id="YP_009393015.1">
    <property type="nucleotide sequence ID" value="NC_035266.1"/>
</dbReference>
<dbReference type="PANTHER" id="PTHR35319">
    <property type="match status" value="1"/>
</dbReference>
<proteinExistence type="inferred from homology"/>
<comment type="similarity">
    <text evidence="1">Belongs to the ycf54 family.</text>
</comment>
<dbReference type="Gene3D" id="3.30.70.1860">
    <property type="entry name" value="Uncharacterised protein family Ycf54"/>
    <property type="match status" value="1"/>
</dbReference>
<dbReference type="AlphaFoldDB" id="A0A1Z1M661"/>
<organism evidence="2">
    <name type="scientific">Bostrychia moritziana</name>
    <name type="common">Red alga</name>
    <name type="synonym">Polysiphonia moritziana</name>
    <dbReference type="NCBI Taxonomy" id="103713"/>
    <lineage>
        <taxon>Eukaryota</taxon>
        <taxon>Rhodophyta</taxon>
        <taxon>Florideophyceae</taxon>
        <taxon>Rhodymeniophycidae</taxon>
        <taxon>Ceramiales</taxon>
        <taxon>Rhodomelaceae</taxon>
        <taxon>Bostrychia</taxon>
    </lineage>
</organism>
<dbReference type="Pfam" id="PF10674">
    <property type="entry name" value="Ycf54"/>
    <property type="match status" value="1"/>
</dbReference>
<name>A0A1Z1M661_BOSMO</name>